<dbReference type="Proteomes" id="UP000559256">
    <property type="component" value="Unassembled WGS sequence"/>
</dbReference>
<comment type="caution">
    <text evidence="2">The sequence shown here is derived from an EMBL/GenBank/DDBJ whole genome shotgun (WGS) entry which is preliminary data.</text>
</comment>
<reference evidence="2 3" key="1">
    <citation type="journal article" date="2020" name="ISME J.">
        <title>Uncovering the hidden diversity of litter-decomposition mechanisms in mushroom-forming fungi.</title>
        <authorList>
            <person name="Floudas D."/>
            <person name="Bentzer J."/>
            <person name="Ahren D."/>
            <person name="Johansson T."/>
            <person name="Persson P."/>
            <person name="Tunlid A."/>
        </authorList>
    </citation>
    <scope>NUCLEOTIDE SEQUENCE [LARGE SCALE GENOMIC DNA]</scope>
    <source>
        <strain evidence="2 3">CBS 291.85</strain>
    </source>
</reference>
<accession>A0A8H5LL98</accession>
<evidence type="ECO:0000313" key="2">
    <source>
        <dbReference type="EMBL" id="KAF5361431.1"/>
    </source>
</evidence>
<proteinExistence type="predicted"/>
<name>A0A8H5LL98_9AGAR</name>
<dbReference type="OrthoDB" id="3362250at2759"/>
<evidence type="ECO:0000256" key="1">
    <source>
        <dbReference type="SAM" id="MobiDB-lite"/>
    </source>
</evidence>
<dbReference type="AlphaFoldDB" id="A0A8H5LL98"/>
<sequence>MADILPTATPPSTRYSRFVVKSNDVLQGESRINVMKENSEEVIWFKERYLGEKEIVEHIVHNATRTICWTVHRPLRGWYIRLRAPTFPPGVFITFNPVPSRSSHYTEAALSFHSRTSLPCAPDESPVTTYFASPSPRPPPNRSSSSIHSYPPTPPAAPDLVLQPPSPTSASEDLPNTLPSSGPKKKLKTNPSNPSVSEFVLAPYADPVPSNSLFARVLNSFRDYDKMNYYSFTLSRIAIQAPPPYSSAPGSAGLGLGLGLASASQVPLTMTTSTEASISASSASPSNSSKTSSGDTAPASLPSAATPTSGLTSIKCLPLLTYHDHTSSLTFRSMTGLLEIDQAEEQLLGIDTSFWIAAALAYLDFLSDRGVSEVLLLLV</sequence>
<protein>
    <submittedName>
        <fullName evidence="2">Uncharacterized protein</fullName>
    </submittedName>
</protein>
<organism evidence="2 3">
    <name type="scientific">Tetrapyrgos nigripes</name>
    <dbReference type="NCBI Taxonomy" id="182062"/>
    <lineage>
        <taxon>Eukaryota</taxon>
        <taxon>Fungi</taxon>
        <taxon>Dikarya</taxon>
        <taxon>Basidiomycota</taxon>
        <taxon>Agaricomycotina</taxon>
        <taxon>Agaricomycetes</taxon>
        <taxon>Agaricomycetidae</taxon>
        <taxon>Agaricales</taxon>
        <taxon>Marasmiineae</taxon>
        <taxon>Marasmiaceae</taxon>
        <taxon>Tetrapyrgos</taxon>
    </lineage>
</organism>
<keyword evidence="3" id="KW-1185">Reference proteome</keyword>
<gene>
    <name evidence="2" type="ORF">D9758_006120</name>
</gene>
<feature type="region of interest" description="Disordered" evidence="1">
    <location>
        <begin position="122"/>
        <end position="193"/>
    </location>
</feature>
<feature type="region of interest" description="Disordered" evidence="1">
    <location>
        <begin position="277"/>
        <end position="308"/>
    </location>
</feature>
<dbReference type="EMBL" id="JAACJM010000040">
    <property type="protein sequence ID" value="KAF5361431.1"/>
    <property type="molecule type" value="Genomic_DNA"/>
</dbReference>
<evidence type="ECO:0000313" key="3">
    <source>
        <dbReference type="Proteomes" id="UP000559256"/>
    </source>
</evidence>